<dbReference type="EMBL" id="CP003125">
    <property type="protein sequence ID" value="AEV18553.1"/>
    <property type="molecule type" value="Genomic_DNA"/>
</dbReference>
<evidence type="ECO:0000313" key="2">
    <source>
        <dbReference type="EMBL" id="AEV18553.1"/>
    </source>
</evidence>
<feature type="region of interest" description="Disordered" evidence="1">
    <location>
        <begin position="1"/>
        <end position="21"/>
    </location>
</feature>
<gene>
    <name evidence="2" type="ORF">GTCCBUS3UF5_12390</name>
</gene>
<accession>A0ABM5MG21</accession>
<dbReference type="Proteomes" id="UP000005636">
    <property type="component" value="Chromosome"/>
</dbReference>
<sequence length="44" mass="4854">MGNWTRNGPGRSFGQKTVDRAQQQANIQLSPQIHFFSANHLASG</sequence>
<protein>
    <submittedName>
        <fullName evidence="2">Uncharacterized protein</fullName>
    </submittedName>
</protein>
<name>A0ABM5MG21_GEOTH</name>
<proteinExistence type="predicted"/>
<reference evidence="2 3" key="1">
    <citation type="submission" date="2011-11" db="EMBL/GenBank/DDBJ databases">
        <title>Complete genome sequence of thermophilic Geobacillus thermoleovorans CCB_US3_UF5.</title>
        <authorList>
            <person name="Muhd Sakaff M.K.L."/>
            <person name="Abdul Rahman A.Y."/>
            <person name="Saito J.A."/>
            <person name="Hou S."/>
            <person name="Alam M."/>
        </authorList>
    </citation>
    <scope>NUCLEOTIDE SEQUENCE [LARGE SCALE GENOMIC DNA]</scope>
    <source>
        <strain evidence="2 3">CCB_US3_UF5</strain>
    </source>
</reference>
<organism evidence="2 3">
    <name type="scientific">Geobacillus thermoleovorans CCB_US3_UF5</name>
    <dbReference type="NCBI Taxonomy" id="1111068"/>
    <lineage>
        <taxon>Bacteria</taxon>
        <taxon>Bacillati</taxon>
        <taxon>Bacillota</taxon>
        <taxon>Bacilli</taxon>
        <taxon>Bacillales</taxon>
        <taxon>Anoxybacillaceae</taxon>
        <taxon>Geobacillus</taxon>
        <taxon>Geobacillus thermoleovorans group</taxon>
    </lineage>
</organism>
<evidence type="ECO:0000313" key="3">
    <source>
        <dbReference type="Proteomes" id="UP000005636"/>
    </source>
</evidence>
<keyword evidence="3" id="KW-1185">Reference proteome</keyword>
<evidence type="ECO:0000256" key="1">
    <source>
        <dbReference type="SAM" id="MobiDB-lite"/>
    </source>
</evidence>